<proteinExistence type="predicted"/>
<sequence length="553" mass="62024">MPKRKEVFMKGFIIMICVVVASPMATNLGVVKAPQITAVVEPIKPIELSEPLVCIKTGVSTTPPWLLYRDPPWSTNVQVPDFYNRDDQMLSMDIDANGRVYVVYETPWSASPLSYGWGVATSTNQGLTWDNRVYYINNPTYSLRYPEVSITTNGKIYIWGTIYGIAAFPQAPCFSRSRSTCYNNPDSLYGVTYFQAPYRLYPECVTHGPGNGLCLTQYTVDRTGATNDSVWVLFTRDSVTWYGLRFRPGGGPPERTSIGVLVGPPDPVPDTILIHAVEYFDSTGNDYDVVWYLDTMSLWRLYGWVTGNTLNDRYPSVFCSQNYAYIAIQSEMASGNNDILFDYSTDYGATWATALVNITNSPVNETYPRLSGITSNIGCNYIYGGNTVRFTYSIWYGQDGTWQTPEIVTDNTTANNSYHSTALLWTPSYCYAVWEDTRNSGTDGIEIYSARRDAPIGVFEKYNQWFGKLRLYPNPFKGKVDIQLGSELVGKRLILSVYNLSGRLITTNTIIANGSKIVWNGIDQSGHRLPAGIYVLRLNDGNKILTEKAILLQ</sequence>
<keyword evidence="1" id="KW-0812">Transmembrane</keyword>
<keyword evidence="1" id="KW-1133">Transmembrane helix</keyword>
<dbReference type="Pfam" id="PF18962">
    <property type="entry name" value="Por_Secre_tail"/>
    <property type="match status" value="1"/>
</dbReference>
<accession>A0A7V3RHZ3</accession>
<evidence type="ECO:0000313" key="3">
    <source>
        <dbReference type="EMBL" id="HGE78557.1"/>
    </source>
</evidence>
<keyword evidence="1" id="KW-0472">Membrane</keyword>
<dbReference type="InterPro" id="IPR026444">
    <property type="entry name" value="Secre_tail"/>
</dbReference>
<evidence type="ECO:0000259" key="2">
    <source>
        <dbReference type="Pfam" id="PF18962"/>
    </source>
</evidence>
<dbReference type="NCBIfam" id="TIGR04183">
    <property type="entry name" value="Por_Secre_tail"/>
    <property type="match status" value="1"/>
</dbReference>
<feature type="domain" description="Secretion system C-terminal sorting" evidence="2">
    <location>
        <begin position="471"/>
        <end position="550"/>
    </location>
</feature>
<organism evidence="3">
    <name type="scientific">candidate division WOR-3 bacterium</name>
    <dbReference type="NCBI Taxonomy" id="2052148"/>
    <lineage>
        <taxon>Bacteria</taxon>
        <taxon>Bacteria division WOR-3</taxon>
    </lineage>
</organism>
<feature type="transmembrane region" description="Helical" evidence="1">
    <location>
        <begin position="7"/>
        <end position="25"/>
    </location>
</feature>
<dbReference type="Gene3D" id="2.60.40.4070">
    <property type="match status" value="1"/>
</dbReference>
<protein>
    <submittedName>
        <fullName evidence="3">T9SS type A sorting domain-containing protein</fullName>
    </submittedName>
</protein>
<comment type="caution">
    <text evidence="3">The sequence shown here is derived from an EMBL/GenBank/DDBJ whole genome shotgun (WGS) entry which is preliminary data.</text>
</comment>
<dbReference type="EMBL" id="DTOZ01000153">
    <property type="protein sequence ID" value="HGE78557.1"/>
    <property type="molecule type" value="Genomic_DNA"/>
</dbReference>
<reference evidence="3" key="1">
    <citation type="journal article" date="2020" name="mSystems">
        <title>Genome- and Community-Level Interaction Insights into Carbon Utilization and Element Cycling Functions of Hydrothermarchaeota in Hydrothermal Sediment.</title>
        <authorList>
            <person name="Zhou Z."/>
            <person name="Liu Y."/>
            <person name="Xu W."/>
            <person name="Pan J."/>
            <person name="Luo Z.H."/>
            <person name="Li M."/>
        </authorList>
    </citation>
    <scope>NUCLEOTIDE SEQUENCE [LARGE SCALE GENOMIC DNA]</scope>
    <source>
        <strain evidence="3">SpSt-961</strain>
    </source>
</reference>
<evidence type="ECO:0000256" key="1">
    <source>
        <dbReference type="SAM" id="Phobius"/>
    </source>
</evidence>
<name>A0A7V3RHZ3_UNCW3</name>
<dbReference type="AlphaFoldDB" id="A0A7V3RHZ3"/>
<gene>
    <name evidence="3" type="ORF">ENX68_06135</name>
</gene>